<organism evidence="1 2">
    <name type="scientific">Orchesella dallaii</name>
    <dbReference type="NCBI Taxonomy" id="48710"/>
    <lineage>
        <taxon>Eukaryota</taxon>
        <taxon>Metazoa</taxon>
        <taxon>Ecdysozoa</taxon>
        <taxon>Arthropoda</taxon>
        <taxon>Hexapoda</taxon>
        <taxon>Collembola</taxon>
        <taxon>Entomobryomorpha</taxon>
        <taxon>Entomobryoidea</taxon>
        <taxon>Orchesellidae</taxon>
        <taxon>Orchesellinae</taxon>
        <taxon>Orchesella</taxon>
    </lineage>
</organism>
<evidence type="ECO:0000313" key="2">
    <source>
        <dbReference type="Proteomes" id="UP001642540"/>
    </source>
</evidence>
<protein>
    <submittedName>
        <fullName evidence="1">Uncharacterized protein</fullName>
    </submittedName>
</protein>
<name>A0ABP1RF55_9HEXA</name>
<sequence>MVIDNTIFTYYITYIIKENEDTLFNIINELLPENSEDEIPINIESFHRIGKYRATQTRPIRIKFSKISDRNLIYHNRGEIEPPIVIKEDLPFSTRRDYAALHRKKQELHELGISAEINFKTRSIESEVGQIYNVYDGIIELQQNHSLGSSSNATRFPTSAQQNGTRTINKRKRIKITKSQPARFLGQRIAQNTATMSNNKTLNSSLSTMVDMEET</sequence>
<keyword evidence="2" id="KW-1185">Reference proteome</keyword>
<proteinExistence type="predicted"/>
<dbReference type="Gene3D" id="3.30.70.1820">
    <property type="entry name" value="L1 transposable element, RRM domain"/>
    <property type="match status" value="1"/>
</dbReference>
<reference evidence="1 2" key="1">
    <citation type="submission" date="2024-08" db="EMBL/GenBank/DDBJ databases">
        <authorList>
            <person name="Cucini C."/>
            <person name="Frati F."/>
        </authorList>
    </citation>
    <scope>NUCLEOTIDE SEQUENCE [LARGE SCALE GENOMIC DNA]</scope>
</reference>
<dbReference type="Proteomes" id="UP001642540">
    <property type="component" value="Unassembled WGS sequence"/>
</dbReference>
<dbReference type="EMBL" id="CAXLJM020000072">
    <property type="protein sequence ID" value="CAL8126972.1"/>
    <property type="molecule type" value="Genomic_DNA"/>
</dbReference>
<evidence type="ECO:0000313" key="1">
    <source>
        <dbReference type="EMBL" id="CAL8126972.1"/>
    </source>
</evidence>
<gene>
    <name evidence="1" type="ORF">ODALV1_LOCUS21637</name>
</gene>
<accession>A0ABP1RF55</accession>
<comment type="caution">
    <text evidence="1">The sequence shown here is derived from an EMBL/GenBank/DDBJ whole genome shotgun (WGS) entry which is preliminary data.</text>
</comment>